<feature type="transmembrane region" description="Helical" evidence="1">
    <location>
        <begin position="181"/>
        <end position="202"/>
    </location>
</feature>
<evidence type="ECO:0000313" key="3">
    <source>
        <dbReference type="Proteomes" id="UP001319121"/>
    </source>
</evidence>
<keyword evidence="1" id="KW-1133">Transmembrane helix</keyword>
<dbReference type="KEGG" id="fku:FGKAn22_07620"/>
<reference evidence="2 3" key="1">
    <citation type="submission" date="2019-03" db="EMBL/GenBank/DDBJ databases">
        <title>Complete genome sequence of Ferrigenium kumadai strain An22, a microaerophilic iron-oxidizing bacterium isolated from a paddy field soil.</title>
        <authorList>
            <person name="Watanabe T."/>
            <person name="Asakawa S."/>
        </authorList>
    </citation>
    <scope>NUCLEOTIDE SEQUENCE [LARGE SCALE GENOMIC DNA]</scope>
    <source>
        <strain evidence="2 3">An22</strain>
    </source>
</reference>
<dbReference type="Pfam" id="PF10118">
    <property type="entry name" value="Metal_hydrol"/>
    <property type="match status" value="1"/>
</dbReference>
<dbReference type="PANTHER" id="PTHR39456">
    <property type="entry name" value="METAL-DEPENDENT HYDROLASE"/>
    <property type="match status" value="1"/>
</dbReference>
<accession>A0AAN1T0G8</accession>
<keyword evidence="3" id="KW-1185">Reference proteome</keyword>
<protein>
    <recommendedName>
        <fullName evidence="4">Metal-dependent hydrolase</fullName>
    </recommendedName>
</protein>
<evidence type="ECO:0000256" key="1">
    <source>
        <dbReference type="SAM" id="Phobius"/>
    </source>
</evidence>
<dbReference type="PANTHER" id="PTHR39456:SF1">
    <property type="entry name" value="METAL-DEPENDENT HYDROLASE"/>
    <property type="match status" value="1"/>
</dbReference>
<evidence type="ECO:0008006" key="4">
    <source>
        <dbReference type="Google" id="ProtNLM"/>
    </source>
</evidence>
<name>A0AAN1T0G8_9PROT</name>
<proteinExistence type="predicted"/>
<evidence type="ECO:0000313" key="2">
    <source>
        <dbReference type="EMBL" id="BBI99069.1"/>
    </source>
</evidence>
<dbReference type="EMBL" id="AP019536">
    <property type="protein sequence ID" value="BBI99069.1"/>
    <property type="molecule type" value="Genomic_DNA"/>
</dbReference>
<gene>
    <name evidence="2" type="ORF">FGKAn22_07620</name>
</gene>
<keyword evidence="1" id="KW-0812">Transmembrane</keyword>
<dbReference type="RefSeq" id="WP_212786668.1">
    <property type="nucleotide sequence ID" value="NZ_AP019536.1"/>
</dbReference>
<sequence length="259" mass="29271">MQFLKHHLTTTEDLSGTWCNSNAVTSGIMEAVSFVTPVLENFFVRTVAEGLDGRQHPELEQRCHTFIHEEADHSRAHKKFNASLLRYLGRTPPGLALVESLLDHARKHLSLPSRLLLAAALEHYAAVLSKVYMNQEARLDIHSAFAKELFVQHAHEELDHRAVVFDLWLNKGSSGSFKRSLIVLAILFTGFVYISIAVPWIVHRKTRSLTATLTALAGFAFRNRSDIKAYSPLSELFSFTRRNYHPDQLVDEGLAARIK</sequence>
<organism evidence="2 3">
    <name type="scientific">Ferrigenium kumadai</name>
    <dbReference type="NCBI Taxonomy" id="1682490"/>
    <lineage>
        <taxon>Bacteria</taxon>
        <taxon>Pseudomonadati</taxon>
        <taxon>Pseudomonadota</taxon>
        <taxon>Betaproteobacteria</taxon>
        <taxon>Nitrosomonadales</taxon>
        <taxon>Gallionellaceae</taxon>
        <taxon>Ferrigenium</taxon>
    </lineage>
</organism>
<dbReference type="AlphaFoldDB" id="A0AAN1T0G8"/>
<dbReference type="InterPro" id="IPR016516">
    <property type="entry name" value="UCP07580"/>
</dbReference>
<dbReference type="Proteomes" id="UP001319121">
    <property type="component" value="Chromosome"/>
</dbReference>
<keyword evidence="1" id="KW-0472">Membrane</keyword>